<feature type="compositionally biased region" description="Acidic residues" evidence="1">
    <location>
        <begin position="420"/>
        <end position="432"/>
    </location>
</feature>
<protein>
    <submittedName>
        <fullName evidence="2">SFRICE_002075</fullName>
    </submittedName>
</protein>
<organism evidence="2">
    <name type="scientific">Spodoptera frugiperda</name>
    <name type="common">Fall armyworm</name>
    <dbReference type="NCBI Taxonomy" id="7108"/>
    <lineage>
        <taxon>Eukaryota</taxon>
        <taxon>Metazoa</taxon>
        <taxon>Ecdysozoa</taxon>
        <taxon>Arthropoda</taxon>
        <taxon>Hexapoda</taxon>
        <taxon>Insecta</taxon>
        <taxon>Pterygota</taxon>
        <taxon>Neoptera</taxon>
        <taxon>Endopterygota</taxon>
        <taxon>Lepidoptera</taxon>
        <taxon>Glossata</taxon>
        <taxon>Ditrysia</taxon>
        <taxon>Noctuoidea</taxon>
        <taxon>Noctuidae</taxon>
        <taxon>Amphipyrinae</taxon>
        <taxon>Spodoptera</taxon>
    </lineage>
</organism>
<feature type="region of interest" description="Disordered" evidence="1">
    <location>
        <begin position="403"/>
        <end position="486"/>
    </location>
</feature>
<feature type="compositionally biased region" description="Polar residues" evidence="1">
    <location>
        <begin position="535"/>
        <end position="558"/>
    </location>
</feature>
<evidence type="ECO:0000256" key="1">
    <source>
        <dbReference type="SAM" id="MobiDB-lite"/>
    </source>
</evidence>
<name>A0A2H1WGH5_SPOFR</name>
<feature type="compositionally biased region" description="Basic and acidic residues" evidence="1">
    <location>
        <begin position="227"/>
        <end position="243"/>
    </location>
</feature>
<reference evidence="2" key="1">
    <citation type="submission" date="2016-07" db="EMBL/GenBank/DDBJ databases">
        <authorList>
            <person name="Bretaudeau A."/>
        </authorList>
    </citation>
    <scope>NUCLEOTIDE SEQUENCE</scope>
    <source>
        <strain evidence="2">Rice</strain>
        <tissue evidence="2">Whole body</tissue>
    </source>
</reference>
<feature type="compositionally biased region" description="Polar residues" evidence="1">
    <location>
        <begin position="565"/>
        <end position="584"/>
    </location>
</feature>
<sequence>MDHPNYDRHGNARREDPSTNQPRPARPKSRWDEDVYGPWVPVEPTRPNEIVQGPSQSLDTTYNEQYYYQDYYSPYYNLMPNNNATDSLGYPVNEHTDHLMVNNRRRLCTPETPETLQARCRPFGAIAAANEHLKHQRRYKCVAGLLEVWSLSVIEESGFGKIGRIGPSYSSNPYNTFNQNYDIAASMSEYLYGNQLPVNYGGYHSVDQPGSSAQSHQGSYRYSQQESYDKRKNKERNRATITERRKKNNATDSRGRTTRRKNGEREKDKPSRKTVVKKEIKSEPTTNTLQEEILNTKRKQLLKQISRSSRKERRKKTRSASEKNRQKKIKTFNRQCRSFTRKVLISKDKRSLSPASYQRYLDFQRFLINHYTSVSKYRVKRKKCIQRKNKKLLNIQKKKDKEIESLNQQSSNEKIHEIEDSSNESSDEENTQGEDKSAETEQVTESNSSRKRPRSKSPINSEKAKDENDNQENTKNENSRPPSKRFVKVKLNINIENPSCASDCSESCATMENLSFVEEIDVDKIIKLLNMDPNQETVSTEDTQGNARNEETLSQNNLTKDDLPKNNTSDENEHVQANQTNKVPSSDHEIIDLTLEDDGEVKENNENPKMPKTKTVGEPAKDSSQNKSANKQNPKTNKLAPNKNPKETGETVASKAKPNNPNQKDGTNSQQSKKETVKDKDSSKNNSSRKDSTKNDSSRKDSTKNDSSRKDSTKNDSSRKDSTKNNSSRKDSTKYDSSRKDSTKNDSSRKDSTKNDSSRKDSTKNDSSRRNSRRNDSSRKDSTKYDRSRKDSTKYDRSRKDSTRIDKTSRKDNSKEDKSRTNTSNSDRDKTRRSEKRRSSDDRDRDRDSKHNDKSKNSDGKTRDMKISQILNYAV</sequence>
<evidence type="ECO:0000313" key="2">
    <source>
        <dbReference type="EMBL" id="SOQ51982.1"/>
    </source>
</evidence>
<feature type="compositionally biased region" description="Basic residues" evidence="1">
    <location>
        <begin position="308"/>
        <end position="318"/>
    </location>
</feature>
<feature type="compositionally biased region" description="Basic and acidic residues" evidence="1">
    <location>
        <begin position="1"/>
        <end position="17"/>
    </location>
</feature>
<feature type="region of interest" description="Disordered" evidence="1">
    <location>
        <begin position="203"/>
        <end position="330"/>
    </location>
</feature>
<feature type="region of interest" description="Disordered" evidence="1">
    <location>
        <begin position="1"/>
        <end position="36"/>
    </location>
</feature>
<proteinExistence type="predicted"/>
<accession>A0A2H1WGH5</accession>
<feature type="compositionally biased region" description="Polar residues" evidence="1">
    <location>
        <begin position="622"/>
        <end position="636"/>
    </location>
</feature>
<feature type="compositionally biased region" description="Basic and acidic residues" evidence="1">
    <location>
        <begin position="462"/>
        <end position="478"/>
    </location>
</feature>
<feature type="region of interest" description="Disordered" evidence="1">
    <location>
        <begin position="535"/>
        <end position="875"/>
    </location>
</feature>
<dbReference type="EMBL" id="ODYU01008408">
    <property type="protein sequence ID" value="SOQ51982.1"/>
    <property type="molecule type" value="Genomic_DNA"/>
</dbReference>
<dbReference type="AlphaFoldDB" id="A0A2H1WGH5"/>
<gene>
    <name evidence="2" type="ORF">SFRICE_002075</name>
</gene>
<feature type="compositionally biased region" description="Basic and acidic residues" evidence="1">
    <location>
        <begin position="672"/>
        <end position="866"/>
    </location>
</feature>
<feature type="compositionally biased region" description="Polar residues" evidence="1">
    <location>
        <begin position="657"/>
        <end position="671"/>
    </location>
</feature>
<feature type="compositionally biased region" description="Basic and acidic residues" evidence="1">
    <location>
        <begin position="261"/>
        <end position="282"/>
    </location>
</feature>
<feature type="compositionally biased region" description="Polar residues" evidence="1">
    <location>
        <begin position="208"/>
        <end position="226"/>
    </location>
</feature>